<keyword evidence="1" id="KW-0472">Membrane</keyword>
<evidence type="ECO:0000313" key="2">
    <source>
        <dbReference type="EMBL" id="OHA09403.1"/>
    </source>
</evidence>
<dbReference type="EMBL" id="MHQS01000003">
    <property type="protein sequence ID" value="OHA09403.1"/>
    <property type="molecule type" value="Genomic_DNA"/>
</dbReference>
<dbReference type="Pfam" id="PF18898">
    <property type="entry name" value="DUF5654"/>
    <property type="match status" value="1"/>
</dbReference>
<evidence type="ECO:0000256" key="1">
    <source>
        <dbReference type="SAM" id="Phobius"/>
    </source>
</evidence>
<dbReference type="AlphaFoldDB" id="A0A1G2LCP0"/>
<sequence length="91" mass="10129">MALHKQLSHESREIRREVRERTLGYILTALGLVAGLAWNEAITAFIAEVFPLSKNGLAAKIIYAVVITIVVVVVNLSVVRFAERRAGDQER</sequence>
<comment type="caution">
    <text evidence="2">The sequence shown here is derived from an EMBL/GenBank/DDBJ whole genome shotgun (WGS) entry which is preliminary data.</text>
</comment>
<gene>
    <name evidence="2" type="ORF">A3B37_02465</name>
</gene>
<organism evidence="2 3">
    <name type="scientific">Candidatus Sungbacteria bacterium RIFCSPLOWO2_01_FULL_59_16</name>
    <dbReference type="NCBI Taxonomy" id="1802280"/>
    <lineage>
        <taxon>Bacteria</taxon>
        <taxon>Candidatus Sungiibacteriota</taxon>
    </lineage>
</organism>
<dbReference type="Proteomes" id="UP000176705">
    <property type="component" value="Unassembled WGS sequence"/>
</dbReference>
<name>A0A1G2LCP0_9BACT</name>
<protein>
    <submittedName>
        <fullName evidence="2">Uncharacterized protein</fullName>
    </submittedName>
</protein>
<dbReference type="STRING" id="1802280.A3B37_02465"/>
<reference evidence="2 3" key="1">
    <citation type="journal article" date="2016" name="Nat. Commun.">
        <title>Thousands of microbial genomes shed light on interconnected biogeochemical processes in an aquifer system.</title>
        <authorList>
            <person name="Anantharaman K."/>
            <person name="Brown C.T."/>
            <person name="Hug L.A."/>
            <person name="Sharon I."/>
            <person name="Castelle C.J."/>
            <person name="Probst A.J."/>
            <person name="Thomas B.C."/>
            <person name="Singh A."/>
            <person name="Wilkins M.J."/>
            <person name="Karaoz U."/>
            <person name="Brodie E.L."/>
            <person name="Williams K.H."/>
            <person name="Hubbard S.S."/>
            <person name="Banfield J.F."/>
        </authorList>
    </citation>
    <scope>NUCLEOTIDE SEQUENCE [LARGE SCALE GENOMIC DNA]</scope>
</reference>
<feature type="transmembrane region" description="Helical" evidence="1">
    <location>
        <begin position="61"/>
        <end position="82"/>
    </location>
</feature>
<dbReference type="InterPro" id="IPR043713">
    <property type="entry name" value="DUF5654"/>
</dbReference>
<proteinExistence type="predicted"/>
<accession>A0A1G2LCP0</accession>
<feature type="transmembrane region" description="Helical" evidence="1">
    <location>
        <begin position="22"/>
        <end position="41"/>
    </location>
</feature>
<keyword evidence="1" id="KW-0812">Transmembrane</keyword>
<evidence type="ECO:0000313" key="3">
    <source>
        <dbReference type="Proteomes" id="UP000176705"/>
    </source>
</evidence>
<keyword evidence="1" id="KW-1133">Transmembrane helix</keyword>